<evidence type="ECO:0000313" key="1">
    <source>
        <dbReference type="EMBL" id="VXD22123.1"/>
    </source>
</evidence>
<name>A0A7Z9BZ72_9CYAN</name>
<sequence length="263" mass="31072">MLREKIGWLQEKEMIEFIVIVESSADARTATQLAERILVDKIEWLEDEQLQYLFRWSGLEAGTEHSCWTNIIDITQRLSAQFKFPKIRSNGKLKTDGQSAYKVLTLINFLQYKQNRNIKAVIFIRDLDNQPERKEHIKQARSEQKDQLEIVIGTADRMREAWVLNGFIPLVQKEEQMLEDITQKLTFDPCKESHRLRYKLFDEPDRIRNPKVVLEKLTGGEIEREQKCWKETSLELLKERGIHTGLTDYIDEIEQRLIPILSE</sequence>
<accession>A0A7Z9BZ72</accession>
<evidence type="ECO:0008006" key="3">
    <source>
        <dbReference type="Google" id="ProtNLM"/>
    </source>
</evidence>
<reference evidence="1" key="1">
    <citation type="submission" date="2019-10" db="EMBL/GenBank/DDBJ databases">
        <authorList>
            <consortium name="Genoscope - CEA"/>
            <person name="William W."/>
        </authorList>
    </citation>
    <scope>NUCLEOTIDE SEQUENCE [LARGE SCALE GENOMIC DNA]</scope>
    <source>
        <strain evidence="1">BBR_PRJEB10992</strain>
    </source>
</reference>
<dbReference type="AlphaFoldDB" id="A0A7Z9BZ72"/>
<comment type="caution">
    <text evidence="1">The sequence shown here is derived from an EMBL/GenBank/DDBJ whole genome shotgun (WGS) entry which is preliminary data.</text>
</comment>
<proteinExistence type="predicted"/>
<dbReference type="Proteomes" id="UP000184550">
    <property type="component" value="Unassembled WGS sequence"/>
</dbReference>
<gene>
    <name evidence="1" type="ORF">PL8927_730002</name>
</gene>
<evidence type="ECO:0000313" key="2">
    <source>
        <dbReference type="Proteomes" id="UP000184550"/>
    </source>
</evidence>
<organism evidence="1 2">
    <name type="scientific">Planktothrix serta PCC 8927</name>
    <dbReference type="NCBI Taxonomy" id="671068"/>
    <lineage>
        <taxon>Bacteria</taxon>
        <taxon>Bacillati</taxon>
        <taxon>Cyanobacteriota</taxon>
        <taxon>Cyanophyceae</taxon>
        <taxon>Oscillatoriophycideae</taxon>
        <taxon>Oscillatoriales</taxon>
        <taxon>Microcoleaceae</taxon>
        <taxon>Planktothrix</taxon>
    </lineage>
</organism>
<keyword evidence="2" id="KW-1185">Reference proteome</keyword>
<dbReference type="EMBL" id="CZCU02000150">
    <property type="protein sequence ID" value="VXD22123.1"/>
    <property type="molecule type" value="Genomic_DNA"/>
</dbReference>
<protein>
    <recommendedName>
        <fullName evidence="3">DUF4276 family protein</fullName>
    </recommendedName>
</protein>